<accession>A0A0F9F9J0</accession>
<evidence type="ECO:0000313" key="1">
    <source>
        <dbReference type="EMBL" id="KKL47762.1"/>
    </source>
</evidence>
<proteinExistence type="predicted"/>
<feature type="non-terminal residue" evidence="1">
    <location>
        <position position="1"/>
    </location>
</feature>
<comment type="caution">
    <text evidence="1">The sequence shown here is derived from an EMBL/GenBank/DDBJ whole genome shotgun (WGS) entry which is preliminary data.</text>
</comment>
<dbReference type="EMBL" id="LAZR01033554">
    <property type="protein sequence ID" value="KKL47762.1"/>
    <property type="molecule type" value="Genomic_DNA"/>
</dbReference>
<sequence>GVRFSLEEKEIIDKLINKEKISYNKFIRRAVFYKSKKNSLVEDQSDHYNLKTMPHF</sequence>
<gene>
    <name evidence="1" type="ORF">LCGC14_2332320</name>
</gene>
<dbReference type="AlphaFoldDB" id="A0A0F9F9J0"/>
<name>A0A0F9F9J0_9ZZZZ</name>
<reference evidence="1" key="1">
    <citation type="journal article" date="2015" name="Nature">
        <title>Complex archaea that bridge the gap between prokaryotes and eukaryotes.</title>
        <authorList>
            <person name="Spang A."/>
            <person name="Saw J.H."/>
            <person name="Jorgensen S.L."/>
            <person name="Zaremba-Niedzwiedzka K."/>
            <person name="Martijn J."/>
            <person name="Lind A.E."/>
            <person name="van Eijk R."/>
            <person name="Schleper C."/>
            <person name="Guy L."/>
            <person name="Ettema T.J."/>
        </authorList>
    </citation>
    <scope>NUCLEOTIDE SEQUENCE</scope>
</reference>
<evidence type="ECO:0008006" key="2">
    <source>
        <dbReference type="Google" id="ProtNLM"/>
    </source>
</evidence>
<organism evidence="1">
    <name type="scientific">marine sediment metagenome</name>
    <dbReference type="NCBI Taxonomy" id="412755"/>
    <lineage>
        <taxon>unclassified sequences</taxon>
        <taxon>metagenomes</taxon>
        <taxon>ecological metagenomes</taxon>
    </lineage>
</organism>
<protein>
    <recommendedName>
        <fullName evidence="2">Ribbon-helix-helix protein CopG domain-containing protein</fullName>
    </recommendedName>
</protein>